<evidence type="ECO:0000256" key="3">
    <source>
        <dbReference type="ARBA" id="ARBA00022827"/>
    </source>
</evidence>
<dbReference type="InterPro" id="IPR014729">
    <property type="entry name" value="Rossmann-like_a/b/a_fold"/>
</dbReference>
<dbReference type="InterPro" id="IPR014730">
    <property type="entry name" value="ETF_a/b_N"/>
</dbReference>
<dbReference type="GO" id="GO:0033539">
    <property type="term" value="P:fatty acid beta-oxidation using acyl-CoA dehydrogenase"/>
    <property type="evidence" value="ECO:0007669"/>
    <property type="project" value="TreeGrafter"/>
</dbReference>
<evidence type="ECO:0000256" key="2">
    <source>
        <dbReference type="ARBA" id="ARBA00022630"/>
    </source>
</evidence>
<dbReference type="PIRSF" id="PIRSF000089">
    <property type="entry name" value="Electra_flavoP_a"/>
    <property type="match status" value="1"/>
</dbReference>
<organism evidence="5">
    <name type="scientific">bioreactor metagenome</name>
    <dbReference type="NCBI Taxonomy" id="1076179"/>
    <lineage>
        <taxon>unclassified sequences</taxon>
        <taxon>metagenomes</taxon>
        <taxon>ecological metagenomes</taxon>
    </lineage>
</organism>
<gene>
    <name evidence="5" type="primary">carE_14</name>
    <name evidence="5" type="ORF">SDC9_47429</name>
</gene>
<feature type="domain" description="Electron transfer flavoprotein alpha/beta-subunit N-terminal" evidence="4">
    <location>
        <begin position="10"/>
        <end position="192"/>
    </location>
</feature>
<dbReference type="FunFam" id="3.40.50.1220:FF:000001">
    <property type="entry name" value="Electron transfer flavoprotein, alpha subunit"/>
    <property type="match status" value="1"/>
</dbReference>
<sequence>MNMVKESHGVFVFAQQVDKTITNVSYELIGKAKEIAGELGTEVSAVLVGSGIKQLAQSLVEYGADRVIVIDDEELETYTVEPYTQAVAAAVRKYNSEILLMGATAIGRDLAPRVAARLHTGLTADCTALDVDKEKQELLMTRPAFGGNLMATIECPDYRPQMATVRPGVMVKRLRDKEAQGEIVLFDAGLKKNHCCVEVQNVVKHIAHKIDIQDAKILVSGGRGVGGKENFKYLYDLAEAVGGTVSGSRAAVDSGWLEKDEQVGQTGKTVRPGLYFAVGISGAIQHVAGMEDSDYIIAINKDGMAPIFNVADVGIVGDFKKILPELTKAVLAEKNSQKQ</sequence>
<dbReference type="InterPro" id="IPR001308">
    <property type="entry name" value="ETF_a/FixB"/>
</dbReference>
<comment type="caution">
    <text evidence="5">The sequence shown here is derived from an EMBL/GenBank/DDBJ whole genome shotgun (WGS) entry which is preliminary data.</text>
</comment>
<accession>A0A644WCI0</accession>
<evidence type="ECO:0000256" key="1">
    <source>
        <dbReference type="ARBA" id="ARBA00005817"/>
    </source>
</evidence>
<dbReference type="PANTHER" id="PTHR43153:SF1">
    <property type="entry name" value="ELECTRON TRANSFER FLAVOPROTEIN SUBUNIT ALPHA, MITOCHONDRIAL"/>
    <property type="match status" value="1"/>
</dbReference>
<dbReference type="InterPro" id="IPR033947">
    <property type="entry name" value="ETF_alpha_N"/>
</dbReference>
<keyword evidence="5" id="KW-0560">Oxidoreductase</keyword>
<keyword evidence="2" id="KW-0285">Flavoprotein</keyword>
<evidence type="ECO:0000259" key="4">
    <source>
        <dbReference type="SMART" id="SM00893"/>
    </source>
</evidence>
<dbReference type="GO" id="GO:0009055">
    <property type="term" value="F:electron transfer activity"/>
    <property type="evidence" value="ECO:0007669"/>
    <property type="project" value="InterPro"/>
</dbReference>
<keyword evidence="3" id="KW-0274">FAD</keyword>
<dbReference type="EMBL" id="VSSQ01000780">
    <property type="protein sequence ID" value="MPM01191.1"/>
    <property type="molecule type" value="Genomic_DNA"/>
</dbReference>
<reference evidence="5" key="1">
    <citation type="submission" date="2019-08" db="EMBL/GenBank/DDBJ databases">
        <authorList>
            <person name="Kucharzyk K."/>
            <person name="Murdoch R.W."/>
            <person name="Higgins S."/>
            <person name="Loffler F."/>
        </authorList>
    </citation>
    <scope>NUCLEOTIDE SEQUENCE</scope>
</reference>
<dbReference type="Gene3D" id="3.40.50.620">
    <property type="entry name" value="HUPs"/>
    <property type="match status" value="1"/>
</dbReference>
<dbReference type="Pfam" id="PF00766">
    <property type="entry name" value="ETF_alpha"/>
    <property type="match status" value="1"/>
</dbReference>
<dbReference type="InterPro" id="IPR029035">
    <property type="entry name" value="DHS-like_NAD/FAD-binding_dom"/>
</dbReference>
<dbReference type="GO" id="GO:0050660">
    <property type="term" value="F:flavin adenine dinucleotide binding"/>
    <property type="evidence" value="ECO:0007669"/>
    <property type="project" value="InterPro"/>
</dbReference>
<dbReference type="EC" id="1.3.1.108" evidence="5"/>
<dbReference type="SMART" id="SM00893">
    <property type="entry name" value="ETF"/>
    <property type="match status" value="1"/>
</dbReference>
<dbReference type="AlphaFoldDB" id="A0A644WCI0"/>
<protein>
    <submittedName>
        <fullName evidence="5">Caffeyl-CoA reductase-Etf complex subunit CarE</fullName>
        <ecNumber evidence="5">1.3.1.108</ecNumber>
    </submittedName>
</protein>
<name>A0A644WCI0_9ZZZZ</name>
<dbReference type="GO" id="GO:0016491">
    <property type="term" value="F:oxidoreductase activity"/>
    <property type="evidence" value="ECO:0007669"/>
    <property type="project" value="UniProtKB-KW"/>
</dbReference>
<dbReference type="SUPFAM" id="SSF52467">
    <property type="entry name" value="DHS-like NAD/FAD-binding domain"/>
    <property type="match status" value="1"/>
</dbReference>
<evidence type="ECO:0000313" key="5">
    <source>
        <dbReference type="EMBL" id="MPM01191.1"/>
    </source>
</evidence>
<dbReference type="Pfam" id="PF01012">
    <property type="entry name" value="ETF"/>
    <property type="match status" value="1"/>
</dbReference>
<dbReference type="CDD" id="cd01715">
    <property type="entry name" value="ETF_alpha"/>
    <property type="match status" value="1"/>
</dbReference>
<dbReference type="InterPro" id="IPR014731">
    <property type="entry name" value="ETF_asu_C"/>
</dbReference>
<dbReference type="Gene3D" id="3.40.50.1220">
    <property type="entry name" value="TPP-binding domain"/>
    <property type="match status" value="1"/>
</dbReference>
<comment type="similarity">
    <text evidence="1">Belongs to the ETF alpha-subunit/FixB family.</text>
</comment>
<dbReference type="SUPFAM" id="SSF52402">
    <property type="entry name" value="Adenine nucleotide alpha hydrolases-like"/>
    <property type="match status" value="1"/>
</dbReference>
<proteinExistence type="inferred from homology"/>
<dbReference type="PANTHER" id="PTHR43153">
    <property type="entry name" value="ELECTRON TRANSFER FLAVOPROTEIN ALPHA"/>
    <property type="match status" value="1"/>
</dbReference>